<reference evidence="2 3" key="1">
    <citation type="submission" date="2018-10" db="EMBL/GenBank/DDBJ databases">
        <title>A high-quality apple genome assembly.</title>
        <authorList>
            <person name="Hu J."/>
        </authorList>
    </citation>
    <scope>NUCLEOTIDE SEQUENCE [LARGE SCALE GENOMIC DNA]</scope>
    <source>
        <strain evidence="3">cv. HFTH1</strain>
        <tissue evidence="2">Young leaf</tissue>
    </source>
</reference>
<dbReference type="STRING" id="3750.A0A498KK91"/>
<dbReference type="PANTHER" id="PTHR31902:SF10">
    <property type="entry name" value="SUCRASE_FERREDOXIN-LIKE FAMILY PROTEIN"/>
    <property type="match status" value="1"/>
</dbReference>
<feature type="compositionally biased region" description="Basic and acidic residues" evidence="1">
    <location>
        <begin position="170"/>
        <end position="182"/>
    </location>
</feature>
<dbReference type="AlphaFoldDB" id="A0A498KK91"/>
<evidence type="ECO:0000256" key="1">
    <source>
        <dbReference type="SAM" id="MobiDB-lite"/>
    </source>
</evidence>
<keyword evidence="3" id="KW-1185">Reference proteome</keyword>
<evidence type="ECO:0000313" key="3">
    <source>
        <dbReference type="Proteomes" id="UP000290289"/>
    </source>
</evidence>
<dbReference type="EMBL" id="RDQH01000327">
    <property type="protein sequence ID" value="RXI07876.1"/>
    <property type="molecule type" value="Genomic_DNA"/>
</dbReference>
<sequence length="215" mass="24497">MVNLNQNQVTNKQRSLKESDVDSFVDDVLVNHKPWASGVQEPLIGPYVFICAHMSQNEWDRYRARVLIDKFKHEAELRGLTDQVFVTACFHIGGHRYAGNLVIYSPGSDGSITDHWGQIGASSDEAEEINDRELPNGEENMKIEDMPQENSNQIHQEKGNQIENSENGESEEKQLKETRESKSSFVYEPTDMRGSASWTLDDALGELSRRIQNWL</sequence>
<feature type="region of interest" description="Disordered" evidence="1">
    <location>
        <begin position="147"/>
        <end position="196"/>
    </location>
</feature>
<dbReference type="Pfam" id="PF06999">
    <property type="entry name" value="Suc_Fer-like"/>
    <property type="match status" value="1"/>
</dbReference>
<name>A0A498KK91_MALDO</name>
<dbReference type="PANTHER" id="PTHR31902">
    <property type="entry name" value="ACTIN PATCHES DISTAL PROTEIN 1"/>
    <property type="match status" value="1"/>
</dbReference>
<protein>
    <submittedName>
        <fullName evidence="2">Uncharacterized protein</fullName>
    </submittedName>
</protein>
<gene>
    <name evidence="2" type="ORF">DVH24_014442</name>
</gene>
<dbReference type="InterPro" id="IPR009737">
    <property type="entry name" value="Aim32/Apd1-like"/>
</dbReference>
<accession>A0A498KK91</accession>
<organism evidence="2 3">
    <name type="scientific">Malus domestica</name>
    <name type="common">Apple</name>
    <name type="synonym">Pyrus malus</name>
    <dbReference type="NCBI Taxonomy" id="3750"/>
    <lineage>
        <taxon>Eukaryota</taxon>
        <taxon>Viridiplantae</taxon>
        <taxon>Streptophyta</taxon>
        <taxon>Embryophyta</taxon>
        <taxon>Tracheophyta</taxon>
        <taxon>Spermatophyta</taxon>
        <taxon>Magnoliopsida</taxon>
        <taxon>eudicotyledons</taxon>
        <taxon>Gunneridae</taxon>
        <taxon>Pentapetalae</taxon>
        <taxon>rosids</taxon>
        <taxon>fabids</taxon>
        <taxon>Rosales</taxon>
        <taxon>Rosaceae</taxon>
        <taxon>Amygdaloideae</taxon>
        <taxon>Maleae</taxon>
        <taxon>Malus</taxon>
    </lineage>
</organism>
<evidence type="ECO:0000313" key="2">
    <source>
        <dbReference type="EMBL" id="RXI07876.1"/>
    </source>
</evidence>
<dbReference type="Proteomes" id="UP000290289">
    <property type="component" value="Chromosome 1"/>
</dbReference>
<proteinExistence type="predicted"/>
<dbReference type="InterPro" id="IPR036249">
    <property type="entry name" value="Thioredoxin-like_sf"/>
</dbReference>
<dbReference type="Gene3D" id="3.40.30.10">
    <property type="entry name" value="Glutaredoxin"/>
    <property type="match status" value="1"/>
</dbReference>
<dbReference type="SUPFAM" id="SSF52833">
    <property type="entry name" value="Thioredoxin-like"/>
    <property type="match status" value="1"/>
</dbReference>
<comment type="caution">
    <text evidence="2">The sequence shown here is derived from an EMBL/GenBank/DDBJ whole genome shotgun (WGS) entry which is preliminary data.</text>
</comment>